<evidence type="ECO:0000256" key="1">
    <source>
        <dbReference type="ARBA" id="ARBA00022679"/>
    </source>
</evidence>
<dbReference type="InterPro" id="IPR050832">
    <property type="entry name" value="Bact_Acetyltransf"/>
</dbReference>
<evidence type="ECO:0000313" key="4">
    <source>
        <dbReference type="EMBL" id="WVX49790.1"/>
    </source>
</evidence>
<dbReference type="Pfam" id="PF00583">
    <property type="entry name" value="Acetyltransf_1"/>
    <property type="match status" value="1"/>
</dbReference>
<gene>
    <name evidence="4" type="ORF">ROLI_028850</name>
</gene>
<dbReference type="InterPro" id="IPR016181">
    <property type="entry name" value="Acyl_CoA_acyltransferase"/>
</dbReference>
<dbReference type="Proteomes" id="UP001318682">
    <property type="component" value="Chromosome"/>
</dbReference>
<reference evidence="5" key="1">
    <citation type="submission" date="2024-01" db="EMBL/GenBank/DDBJ databases">
        <title>Roseobacter fucihabitans sp. nov., isolated from the brown alga Fucus spiralis.</title>
        <authorList>
            <person name="Hahnke S."/>
            <person name="Berger M."/>
            <person name="Schlingloff A."/>
            <person name="Athale I."/>
            <person name="Neumann-Schaal M."/>
            <person name="Adenaya A."/>
            <person name="Poehlein A."/>
            <person name="Daniel R."/>
            <person name="Pertersen J."/>
            <person name="Brinkhoff T."/>
        </authorList>
    </citation>
    <scope>NUCLEOTIDE SEQUENCE [LARGE SCALE GENOMIC DNA]</scope>
    <source>
        <strain evidence="5">B14</strain>
    </source>
</reference>
<evidence type="ECO:0000256" key="2">
    <source>
        <dbReference type="ARBA" id="ARBA00023315"/>
    </source>
</evidence>
<organism evidence="4 5">
    <name type="scientific">Roseobacter fucihabitans</name>
    <dbReference type="NCBI Taxonomy" id="1537242"/>
    <lineage>
        <taxon>Bacteria</taxon>
        <taxon>Pseudomonadati</taxon>
        <taxon>Pseudomonadota</taxon>
        <taxon>Alphaproteobacteria</taxon>
        <taxon>Rhodobacterales</taxon>
        <taxon>Roseobacteraceae</taxon>
        <taxon>Roseobacter</taxon>
    </lineage>
</organism>
<dbReference type="PANTHER" id="PTHR43877:SF2">
    <property type="entry name" value="AMINOALKYLPHOSPHONATE N-ACETYLTRANSFERASE-RELATED"/>
    <property type="match status" value="1"/>
</dbReference>
<dbReference type="SUPFAM" id="SSF55729">
    <property type="entry name" value="Acyl-CoA N-acyltransferases (Nat)"/>
    <property type="match status" value="1"/>
</dbReference>
<dbReference type="Gene3D" id="3.40.630.30">
    <property type="match status" value="1"/>
</dbReference>
<dbReference type="RefSeq" id="WP_187429220.1">
    <property type="nucleotide sequence ID" value="NZ_CP143423.1"/>
</dbReference>
<feature type="domain" description="N-acetyltransferase" evidence="3">
    <location>
        <begin position="6"/>
        <end position="164"/>
    </location>
</feature>
<protein>
    <recommendedName>
        <fullName evidence="3">N-acetyltransferase domain-containing protein</fullName>
    </recommendedName>
</protein>
<keyword evidence="1" id="KW-0808">Transferase</keyword>
<evidence type="ECO:0000259" key="3">
    <source>
        <dbReference type="PROSITE" id="PS51186"/>
    </source>
</evidence>
<dbReference type="EMBL" id="CP143423">
    <property type="protein sequence ID" value="WVX49790.1"/>
    <property type="molecule type" value="Genomic_DNA"/>
</dbReference>
<dbReference type="CDD" id="cd04301">
    <property type="entry name" value="NAT_SF"/>
    <property type="match status" value="1"/>
</dbReference>
<proteinExistence type="predicted"/>
<dbReference type="InterPro" id="IPR000182">
    <property type="entry name" value="GNAT_dom"/>
</dbReference>
<dbReference type="PROSITE" id="PS51186">
    <property type="entry name" value="GNAT"/>
    <property type="match status" value="1"/>
</dbReference>
<dbReference type="PANTHER" id="PTHR43877">
    <property type="entry name" value="AMINOALKYLPHOSPHONATE N-ACETYLTRANSFERASE-RELATED-RELATED"/>
    <property type="match status" value="1"/>
</dbReference>
<evidence type="ECO:0000313" key="5">
    <source>
        <dbReference type="Proteomes" id="UP001318682"/>
    </source>
</evidence>
<name>A0ABZ2BUW3_9RHOB</name>
<sequence>MAFSFTTLRSEHAAVWRALKLEGVRDFPLGFLHSEAETLATPIDGAKDILNHGAMRGVFDGETLIGFCGYRPLLPERIRHRAEIGPFFVTAAYHGKGAAQVLINGVIQEAVAAGIEYLELFVDTENDPAIRFYERQGFERTAMHPDGVRIDGVSRSDYFYRLRL</sequence>
<accession>A0ABZ2BUW3</accession>
<keyword evidence="5" id="KW-1185">Reference proteome</keyword>
<keyword evidence="2" id="KW-0012">Acyltransferase</keyword>